<dbReference type="Proteomes" id="UP000266673">
    <property type="component" value="Unassembled WGS sequence"/>
</dbReference>
<comment type="caution">
    <text evidence="2">The sequence shown here is derived from an EMBL/GenBank/DDBJ whole genome shotgun (WGS) entry which is preliminary data.</text>
</comment>
<gene>
    <name evidence="2" type="ORF">C2G38_2026836</name>
</gene>
<reference evidence="2 3" key="1">
    <citation type="submission" date="2018-06" db="EMBL/GenBank/DDBJ databases">
        <title>Comparative genomics reveals the genomic features of Rhizophagus irregularis, R. cerebriforme, R. diaphanum and Gigaspora rosea, and their symbiotic lifestyle signature.</title>
        <authorList>
            <person name="Morin E."/>
            <person name="San Clemente H."/>
            <person name="Chen E.C.H."/>
            <person name="De La Providencia I."/>
            <person name="Hainaut M."/>
            <person name="Kuo A."/>
            <person name="Kohler A."/>
            <person name="Murat C."/>
            <person name="Tang N."/>
            <person name="Roy S."/>
            <person name="Loubradou J."/>
            <person name="Henrissat B."/>
            <person name="Grigoriev I.V."/>
            <person name="Corradi N."/>
            <person name="Roux C."/>
            <person name="Martin F.M."/>
        </authorList>
    </citation>
    <scope>NUCLEOTIDE SEQUENCE [LARGE SCALE GENOMIC DNA]</scope>
    <source>
        <strain evidence="2 3">DAOM 194757</strain>
    </source>
</reference>
<dbReference type="AlphaFoldDB" id="A0A397W7Z6"/>
<evidence type="ECO:0000313" key="3">
    <source>
        <dbReference type="Proteomes" id="UP000266673"/>
    </source>
</evidence>
<feature type="region of interest" description="Disordered" evidence="1">
    <location>
        <begin position="1"/>
        <end position="25"/>
    </location>
</feature>
<keyword evidence="3" id="KW-1185">Reference proteome</keyword>
<proteinExistence type="predicted"/>
<evidence type="ECO:0000313" key="2">
    <source>
        <dbReference type="EMBL" id="RIB30398.1"/>
    </source>
</evidence>
<name>A0A397W7Z6_9GLOM</name>
<evidence type="ECO:0000256" key="1">
    <source>
        <dbReference type="SAM" id="MobiDB-lite"/>
    </source>
</evidence>
<dbReference type="EMBL" id="QKWP01000013">
    <property type="protein sequence ID" value="RIB30398.1"/>
    <property type="molecule type" value="Genomic_DNA"/>
</dbReference>
<organism evidence="2 3">
    <name type="scientific">Gigaspora rosea</name>
    <dbReference type="NCBI Taxonomy" id="44941"/>
    <lineage>
        <taxon>Eukaryota</taxon>
        <taxon>Fungi</taxon>
        <taxon>Fungi incertae sedis</taxon>
        <taxon>Mucoromycota</taxon>
        <taxon>Glomeromycotina</taxon>
        <taxon>Glomeromycetes</taxon>
        <taxon>Diversisporales</taxon>
        <taxon>Gigasporaceae</taxon>
        <taxon>Gigaspora</taxon>
    </lineage>
</organism>
<protein>
    <submittedName>
        <fullName evidence="2">Uncharacterized protein</fullName>
    </submittedName>
</protein>
<accession>A0A397W7Z6</accession>
<dbReference type="OrthoDB" id="10516997at2759"/>
<sequence>MKEKCSLKGEYGSIYPSSSPEKNIPPQAASFAEDEFISTVPGFLEGEYVSNSAGSLTGEYGFFATGSSKGEYASNVAEYVFTTASSPEEENISDITSFSKGEYTFTFTSSLNEEDIFTVASSSNEEDMFTVAGSLGEDVFATAGPSEYVSTTVDSPEEYVPNIADSLKGNIYLLFLVFQKKRYVFNDTSSLEESLTVSTSVSTVETGNYTHDSDETIVTHENEHAALYSGKDLIYGTFVKTLLMTGQRNGAFI</sequence>